<proteinExistence type="inferred from homology"/>
<gene>
    <name evidence="6" type="primary">nusB</name>
    <name evidence="8" type="ORF">SAMN04488112_12047</name>
</gene>
<dbReference type="GO" id="GO:0003723">
    <property type="term" value="F:RNA binding"/>
    <property type="evidence" value="ECO:0007669"/>
    <property type="project" value="UniProtKB-UniRule"/>
</dbReference>
<comment type="similarity">
    <text evidence="1 6">Belongs to the NusB family.</text>
</comment>
<dbReference type="HAMAP" id="MF_00073">
    <property type="entry name" value="NusB"/>
    <property type="match status" value="1"/>
</dbReference>
<dbReference type="Pfam" id="PF01029">
    <property type="entry name" value="NusB"/>
    <property type="match status" value="1"/>
</dbReference>
<evidence type="ECO:0000256" key="1">
    <source>
        <dbReference type="ARBA" id="ARBA00005952"/>
    </source>
</evidence>
<evidence type="ECO:0000259" key="7">
    <source>
        <dbReference type="Pfam" id="PF01029"/>
    </source>
</evidence>
<protein>
    <recommendedName>
        <fullName evidence="6">Transcription antitermination protein NusB</fullName>
    </recommendedName>
    <alternativeName>
        <fullName evidence="6">Antitermination factor NusB</fullName>
    </alternativeName>
</protein>
<dbReference type="EMBL" id="FMZA01000020">
    <property type="protein sequence ID" value="SDC88918.1"/>
    <property type="molecule type" value="Genomic_DNA"/>
</dbReference>
<keyword evidence="3 6" id="KW-0694">RNA-binding</keyword>
<dbReference type="InterPro" id="IPR011605">
    <property type="entry name" value="NusB_fam"/>
</dbReference>
<dbReference type="CDD" id="cd00619">
    <property type="entry name" value="Terminator_NusB"/>
    <property type="match status" value="1"/>
</dbReference>
<evidence type="ECO:0000256" key="3">
    <source>
        <dbReference type="ARBA" id="ARBA00022884"/>
    </source>
</evidence>
<dbReference type="PANTHER" id="PTHR11078:SF3">
    <property type="entry name" value="ANTITERMINATION NUSB DOMAIN-CONTAINING PROTEIN"/>
    <property type="match status" value="1"/>
</dbReference>
<comment type="function">
    <text evidence="6">Involved in transcription antitermination. Required for transcription of ribosomal RNA (rRNA) genes. Binds specifically to the boxA antiterminator sequence of the ribosomal RNA (rrn) operons.</text>
</comment>
<dbReference type="GO" id="GO:0006353">
    <property type="term" value="P:DNA-templated transcription termination"/>
    <property type="evidence" value="ECO:0007669"/>
    <property type="project" value="UniProtKB-UniRule"/>
</dbReference>
<dbReference type="Proteomes" id="UP000199387">
    <property type="component" value="Unassembled WGS sequence"/>
</dbReference>
<keyword evidence="4 6" id="KW-0805">Transcription regulation</keyword>
<dbReference type="Gene3D" id="1.10.940.10">
    <property type="entry name" value="NusB-like"/>
    <property type="match status" value="1"/>
</dbReference>
<keyword evidence="5 6" id="KW-0804">Transcription</keyword>
<dbReference type="NCBIfam" id="TIGR01951">
    <property type="entry name" value="nusB"/>
    <property type="match status" value="1"/>
</dbReference>
<accession>A0A1G6Q9C5</accession>
<dbReference type="PANTHER" id="PTHR11078">
    <property type="entry name" value="N UTILIZATION SUBSTANCE PROTEIN B-RELATED"/>
    <property type="match status" value="1"/>
</dbReference>
<evidence type="ECO:0000256" key="4">
    <source>
        <dbReference type="ARBA" id="ARBA00023015"/>
    </source>
</evidence>
<dbReference type="STRING" id="1236220.SAMN04488112_12047"/>
<reference evidence="8 9" key="1">
    <citation type="submission" date="2016-10" db="EMBL/GenBank/DDBJ databases">
        <authorList>
            <person name="de Groot N.N."/>
        </authorList>
    </citation>
    <scope>NUCLEOTIDE SEQUENCE [LARGE SCALE GENOMIC DNA]</scope>
    <source>
        <strain evidence="8 9">DSM 45514</strain>
    </source>
</reference>
<dbReference type="SUPFAM" id="SSF48013">
    <property type="entry name" value="NusB-like"/>
    <property type="match status" value="1"/>
</dbReference>
<evidence type="ECO:0000256" key="2">
    <source>
        <dbReference type="ARBA" id="ARBA00022814"/>
    </source>
</evidence>
<name>A0A1G6Q9C5_9BACL</name>
<keyword evidence="2 6" id="KW-0889">Transcription antitermination</keyword>
<dbReference type="RefSeq" id="WP_176757992.1">
    <property type="nucleotide sequence ID" value="NZ_FMZA01000020.1"/>
</dbReference>
<dbReference type="InterPro" id="IPR035926">
    <property type="entry name" value="NusB-like_sf"/>
</dbReference>
<dbReference type="GO" id="GO:0005829">
    <property type="term" value="C:cytosol"/>
    <property type="evidence" value="ECO:0007669"/>
    <property type="project" value="TreeGrafter"/>
</dbReference>
<evidence type="ECO:0000313" key="9">
    <source>
        <dbReference type="Proteomes" id="UP000199387"/>
    </source>
</evidence>
<organism evidence="8 9">
    <name type="scientific">Melghirimyces thermohalophilus</name>
    <dbReference type="NCBI Taxonomy" id="1236220"/>
    <lineage>
        <taxon>Bacteria</taxon>
        <taxon>Bacillati</taxon>
        <taxon>Bacillota</taxon>
        <taxon>Bacilli</taxon>
        <taxon>Bacillales</taxon>
        <taxon>Thermoactinomycetaceae</taxon>
        <taxon>Melghirimyces</taxon>
    </lineage>
</organism>
<feature type="domain" description="NusB/RsmB/TIM44" evidence="7">
    <location>
        <begin position="5"/>
        <end position="132"/>
    </location>
</feature>
<dbReference type="InterPro" id="IPR006027">
    <property type="entry name" value="NusB_RsmB_TIM44"/>
</dbReference>
<sequence>MSRRQVREKALQTLYQLELNPDAGRSTIDHTAHGLKKEVREEDVAFFLRLTQRGLEKPYQVDPIIQRYLKEDWTVPRLSTIDRSILRLAAFELLFEPDIPEGVTLNEAVELAKRFSTGESARYINGVLGTLVKDLDSIQKEIAGE</sequence>
<evidence type="ECO:0000313" key="8">
    <source>
        <dbReference type="EMBL" id="SDC88918.1"/>
    </source>
</evidence>
<evidence type="ECO:0000256" key="5">
    <source>
        <dbReference type="ARBA" id="ARBA00023163"/>
    </source>
</evidence>
<evidence type="ECO:0000256" key="6">
    <source>
        <dbReference type="HAMAP-Rule" id="MF_00073"/>
    </source>
</evidence>
<keyword evidence="9" id="KW-1185">Reference proteome</keyword>
<dbReference type="GO" id="GO:0031564">
    <property type="term" value="P:transcription antitermination"/>
    <property type="evidence" value="ECO:0007669"/>
    <property type="project" value="UniProtKB-KW"/>
</dbReference>
<dbReference type="AlphaFoldDB" id="A0A1G6Q9C5"/>